<accession>A0A0S4J2K1</accession>
<dbReference type="GO" id="GO:0005524">
    <property type="term" value="F:ATP binding"/>
    <property type="evidence" value="ECO:0007669"/>
    <property type="project" value="UniProtKB-UniRule"/>
</dbReference>
<dbReference type="GO" id="GO:0005874">
    <property type="term" value="C:microtubule"/>
    <property type="evidence" value="ECO:0007669"/>
    <property type="project" value="UniProtKB-KW"/>
</dbReference>
<keyword evidence="4" id="KW-0493">Microtubule</keyword>
<dbReference type="InterPro" id="IPR027417">
    <property type="entry name" value="P-loop_NTPase"/>
</dbReference>
<gene>
    <name evidence="8" type="ORF">BSAL_89180</name>
</gene>
<dbReference type="SUPFAM" id="SSF52540">
    <property type="entry name" value="P-loop containing nucleoside triphosphate hydrolases"/>
    <property type="match status" value="1"/>
</dbReference>
<feature type="compositionally biased region" description="Low complexity" evidence="6">
    <location>
        <begin position="16"/>
        <end position="28"/>
    </location>
</feature>
<feature type="region of interest" description="Disordered" evidence="6">
    <location>
        <begin position="1"/>
        <end position="65"/>
    </location>
</feature>
<dbReference type="VEuPathDB" id="TriTrypDB:BSAL_89180"/>
<evidence type="ECO:0000256" key="4">
    <source>
        <dbReference type="RuleBase" id="RU000394"/>
    </source>
</evidence>
<keyword evidence="9" id="KW-1185">Reference proteome</keyword>
<feature type="coiled-coil region" evidence="5">
    <location>
        <begin position="541"/>
        <end position="584"/>
    </location>
</feature>
<dbReference type="PROSITE" id="PS00411">
    <property type="entry name" value="KINESIN_MOTOR_1"/>
    <property type="match status" value="1"/>
</dbReference>
<feature type="compositionally biased region" description="Low complexity" evidence="6">
    <location>
        <begin position="46"/>
        <end position="57"/>
    </location>
</feature>
<evidence type="ECO:0000256" key="5">
    <source>
        <dbReference type="SAM" id="Coils"/>
    </source>
</evidence>
<feature type="compositionally biased region" description="Basic residues" evidence="6">
    <location>
        <begin position="681"/>
        <end position="691"/>
    </location>
</feature>
<feature type="region of interest" description="Disordered" evidence="6">
    <location>
        <begin position="679"/>
        <end position="839"/>
    </location>
</feature>
<dbReference type="Proteomes" id="UP000051952">
    <property type="component" value="Unassembled WGS sequence"/>
</dbReference>
<dbReference type="InterPro" id="IPR019821">
    <property type="entry name" value="Kinesin_motor_CS"/>
</dbReference>
<evidence type="ECO:0000313" key="9">
    <source>
        <dbReference type="Proteomes" id="UP000051952"/>
    </source>
</evidence>
<dbReference type="GO" id="GO:0003777">
    <property type="term" value="F:microtubule motor activity"/>
    <property type="evidence" value="ECO:0007669"/>
    <property type="project" value="InterPro"/>
</dbReference>
<dbReference type="Pfam" id="PF00225">
    <property type="entry name" value="Kinesin"/>
    <property type="match status" value="1"/>
</dbReference>
<feature type="domain" description="Kinesin motor" evidence="7">
    <location>
        <begin position="74"/>
        <end position="526"/>
    </location>
</feature>
<feature type="compositionally biased region" description="Polar residues" evidence="6">
    <location>
        <begin position="855"/>
        <end position="872"/>
    </location>
</feature>
<feature type="compositionally biased region" description="Low complexity" evidence="6">
    <location>
        <begin position="891"/>
        <end position="924"/>
    </location>
</feature>
<comment type="similarity">
    <text evidence="3 4">Belongs to the TRAFAC class myosin-kinesin ATPase superfamily. Kinesin family.</text>
</comment>
<feature type="coiled-coil region" evidence="5">
    <location>
        <begin position="613"/>
        <end position="640"/>
    </location>
</feature>
<organism evidence="8 9">
    <name type="scientific">Bodo saltans</name>
    <name type="common">Flagellated protozoan</name>
    <dbReference type="NCBI Taxonomy" id="75058"/>
    <lineage>
        <taxon>Eukaryota</taxon>
        <taxon>Discoba</taxon>
        <taxon>Euglenozoa</taxon>
        <taxon>Kinetoplastea</taxon>
        <taxon>Metakinetoplastina</taxon>
        <taxon>Eubodonida</taxon>
        <taxon>Bodonidae</taxon>
        <taxon>Bodo</taxon>
    </lineage>
</organism>
<feature type="binding site" evidence="3">
    <location>
        <begin position="222"/>
        <end position="229"/>
    </location>
    <ligand>
        <name>ATP</name>
        <dbReference type="ChEBI" id="CHEBI:30616"/>
    </ligand>
</feature>
<evidence type="ECO:0000256" key="1">
    <source>
        <dbReference type="ARBA" id="ARBA00022741"/>
    </source>
</evidence>
<protein>
    <recommendedName>
        <fullName evidence="4">Kinesin-like protein</fullName>
    </recommendedName>
</protein>
<keyword evidence="1 3" id="KW-0547">Nucleotide-binding</keyword>
<feature type="compositionally biased region" description="Low complexity" evidence="6">
    <location>
        <begin position="745"/>
        <end position="761"/>
    </location>
</feature>
<keyword evidence="3 4" id="KW-0505">Motor protein</keyword>
<dbReference type="PANTHER" id="PTHR47117">
    <property type="entry name" value="STAR-RELATED LIPID TRANSFER PROTEIN 9"/>
    <property type="match status" value="1"/>
</dbReference>
<dbReference type="GO" id="GO:0008017">
    <property type="term" value="F:microtubule binding"/>
    <property type="evidence" value="ECO:0007669"/>
    <property type="project" value="InterPro"/>
</dbReference>
<feature type="compositionally biased region" description="Basic and acidic residues" evidence="6">
    <location>
        <begin position="789"/>
        <end position="802"/>
    </location>
</feature>
<keyword evidence="5" id="KW-0175">Coiled coil</keyword>
<proteinExistence type="inferred from homology"/>
<feature type="region of interest" description="Disordered" evidence="6">
    <location>
        <begin position="257"/>
        <end position="289"/>
    </location>
</feature>
<feature type="compositionally biased region" description="Acidic residues" evidence="6">
    <location>
        <begin position="179"/>
        <end position="189"/>
    </location>
</feature>
<feature type="region of interest" description="Disordered" evidence="6">
    <location>
        <begin position="154"/>
        <end position="192"/>
    </location>
</feature>
<dbReference type="OrthoDB" id="123929at2759"/>
<dbReference type="SMART" id="SM00129">
    <property type="entry name" value="KISc"/>
    <property type="match status" value="1"/>
</dbReference>
<feature type="compositionally biased region" description="Polar residues" evidence="6">
    <location>
        <begin position="36"/>
        <end position="45"/>
    </location>
</feature>
<dbReference type="AlphaFoldDB" id="A0A0S4J2K1"/>
<evidence type="ECO:0000313" key="8">
    <source>
        <dbReference type="EMBL" id="CUG84972.1"/>
    </source>
</evidence>
<name>A0A0S4J2K1_BODSA</name>
<dbReference type="PROSITE" id="PS50067">
    <property type="entry name" value="KINESIN_MOTOR_2"/>
    <property type="match status" value="1"/>
</dbReference>
<sequence>MPPKHPRITTPLSPNVTTSSSVDLSSSTNHMELASAVSSTSPSTKGGNSIGYSNSNSTGGGGTGGASHIPLDFGIMVATRIRPFNRKEIAEHAKEMKVEVANLTEPPVPAMDVEGDGKSIVLLDVKDMSSKAVFNFDYVFSPFAPTVEIASPASAKNDKNKRNSNNGKTGSAFDGGSNSDDDDEESEEVLAERSQAEVYKALGQPIVRSAWDGYNCCIFAYGQTSSGKTYTMMGTKRDPGIIPRLCKELFEKIEADEDRQQRGLGPVVATPLEGAGGGKPPAGPQQQLSRRLVKVTVSYMEIYNEQVRDLLKPPVKGAKPKFNAGGGSGDPADEYQSLKVRQHPLHGPFVEGLTTVNVDNWLECVRYIRQGNEVRSHCTTAMNESSSRSHAIFQMVLTQTEALGARVRGKDVTNHKVSKINLVDLAGSERILRTNVTGKHLTEAQNINQSLSTLRRVIDTLVQKKKNSAATAHIVVPYRESMLTWILSDNFGGNSKTVMCANVSPHHSNFGETESTLRYATLARGVVNRIRVNEDPSAKLIRELQTQLKALTEEMKQGPQQNRVEELLEEINENKRAMDELGVKEEGMKRLITESRAREEKLLNDVQSHQLGEEKWRKEAEKLRREKEELRRALADIAKSNPDVFSQTKEKNFWNIDLEDPSAISANDVVNDDSMVCPPLSRRKSSMRIKRQSIATKPSGVFTKENEKTPTGGAGGANTLWDLASSSGKTPRRASDSSATGGGAMKSTTTTSTTTATTKSSRNAPVQDVPTRTDESITMTEIPRFGRRAGTEEGASRPRESTESAGSNGGRPMSEQYFQQMNSRLAAGQMGGNRQTSSVPLSLQHLAGLVPVSASSNAPNVFAGSFNSQSPGVRSPGLATPPLSTPSSQHGTGTVRTPTTATKAPPSQNNTATSAPASTATSQQRDALDSFLEGGDDTANTKPARGVPPWRKNKK</sequence>
<evidence type="ECO:0000256" key="3">
    <source>
        <dbReference type="PROSITE-ProRule" id="PRU00283"/>
    </source>
</evidence>
<evidence type="ECO:0000256" key="2">
    <source>
        <dbReference type="ARBA" id="ARBA00022840"/>
    </source>
</evidence>
<dbReference type="GO" id="GO:0007018">
    <property type="term" value="P:microtubule-based movement"/>
    <property type="evidence" value="ECO:0007669"/>
    <property type="project" value="InterPro"/>
</dbReference>
<feature type="region of interest" description="Disordered" evidence="6">
    <location>
        <begin position="855"/>
        <end position="955"/>
    </location>
</feature>
<keyword evidence="2 3" id="KW-0067">ATP-binding</keyword>
<dbReference type="Gene3D" id="3.40.850.10">
    <property type="entry name" value="Kinesin motor domain"/>
    <property type="match status" value="1"/>
</dbReference>
<dbReference type="EMBL" id="CYKH01001134">
    <property type="protein sequence ID" value="CUG84972.1"/>
    <property type="molecule type" value="Genomic_DNA"/>
</dbReference>
<reference evidence="9" key="1">
    <citation type="submission" date="2015-09" db="EMBL/GenBank/DDBJ databases">
        <authorList>
            <consortium name="Pathogen Informatics"/>
        </authorList>
    </citation>
    <scope>NUCLEOTIDE SEQUENCE [LARGE SCALE GENOMIC DNA]</scope>
    <source>
        <strain evidence="9">Lake Konstanz</strain>
    </source>
</reference>
<dbReference type="PRINTS" id="PR00380">
    <property type="entry name" value="KINESINHEAVY"/>
</dbReference>
<dbReference type="InterPro" id="IPR036961">
    <property type="entry name" value="Kinesin_motor_dom_sf"/>
</dbReference>
<dbReference type="InterPro" id="IPR001752">
    <property type="entry name" value="Kinesin_motor_dom"/>
</dbReference>
<evidence type="ECO:0000259" key="7">
    <source>
        <dbReference type="PROSITE" id="PS50067"/>
    </source>
</evidence>
<evidence type="ECO:0000256" key="6">
    <source>
        <dbReference type="SAM" id="MobiDB-lite"/>
    </source>
</evidence>